<organism evidence="1 2">
    <name type="scientific">Trifolium medium</name>
    <dbReference type="NCBI Taxonomy" id="97028"/>
    <lineage>
        <taxon>Eukaryota</taxon>
        <taxon>Viridiplantae</taxon>
        <taxon>Streptophyta</taxon>
        <taxon>Embryophyta</taxon>
        <taxon>Tracheophyta</taxon>
        <taxon>Spermatophyta</taxon>
        <taxon>Magnoliopsida</taxon>
        <taxon>eudicotyledons</taxon>
        <taxon>Gunneridae</taxon>
        <taxon>Pentapetalae</taxon>
        <taxon>rosids</taxon>
        <taxon>fabids</taxon>
        <taxon>Fabales</taxon>
        <taxon>Fabaceae</taxon>
        <taxon>Papilionoideae</taxon>
        <taxon>50 kb inversion clade</taxon>
        <taxon>NPAAA clade</taxon>
        <taxon>Hologalegina</taxon>
        <taxon>IRL clade</taxon>
        <taxon>Trifolieae</taxon>
        <taxon>Trifolium</taxon>
    </lineage>
</organism>
<dbReference type="AlphaFoldDB" id="A0A392RRI1"/>
<keyword evidence="2" id="KW-1185">Reference proteome</keyword>
<evidence type="ECO:0000313" key="2">
    <source>
        <dbReference type="Proteomes" id="UP000265520"/>
    </source>
</evidence>
<proteinExistence type="predicted"/>
<evidence type="ECO:0000313" key="1">
    <source>
        <dbReference type="EMBL" id="MCI38812.1"/>
    </source>
</evidence>
<reference evidence="1 2" key="1">
    <citation type="journal article" date="2018" name="Front. Plant Sci.">
        <title>Red Clover (Trifolium pratense) and Zigzag Clover (T. medium) - A Picture of Genomic Similarities and Differences.</title>
        <authorList>
            <person name="Dluhosova J."/>
            <person name="Istvanek J."/>
            <person name="Nedelnik J."/>
            <person name="Repkova J."/>
        </authorList>
    </citation>
    <scope>NUCLEOTIDE SEQUENCE [LARGE SCALE GENOMIC DNA]</scope>
    <source>
        <strain evidence="2">cv. 10/8</strain>
        <tissue evidence="1">Leaf</tissue>
    </source>
</reference>
<sequence>AKHTRGQDTIHVLQPLVVNLEYGSQLIYSGLWMTWNDLHVAKLP</sequence>
<accession>A0A392RRI1</accession>
<protein>
    <submittedName>
        <fullName evidence="1">Uncharacterized protein</fullName>
    </submittedName>
</protein>
<dbReference type="Proteomes" id="UP000265520">
    <property type="component" value="Unassembled WGS sequence"/>
</dbReference>
<dbReference type="EMBL" id="LXQA010260198">
    <property type="protein sequence ID" value="MCI38812.1"/>
    <property type="molecule type" value="Genomic_DNA"/>
</dbReference>
<comment type="caution">
    <text evidence="1">The sequence shown here is derived from an EMBL/GenBank/DDBJ whole genome shotgun (WGS) entry which is preliminary data.</text>
</comment>
<name>A0A392RRI1_9FABA</name>
<feature type="non-terminal residue" evidence="1">
    <location>
        <position position="1"/>
    </location>
</feature>